<evidence type="ECO:0000256" key="9">
    <source>
        <dbReference type="ARBA" id="ARBA00049940"/>
    </source>
</evidence>
<comment type="catalytic activity">
    <reaction evidence="8">
        <text>fluoride(in) = fluoride(out)</text>
        <dbReference type="Rhea" id="RHEA:76159"/>
        <dbReference type="ChEBI" id="CHEBI:17051"/>
    </reaction>
    <physiologicalReaction direction="left-to-right" evidence="8">
        <dbReference type="Rhea" id="RHEA:76160"/>
    </physiologicalReaction>
</comment>
<feature type="binding site" evidence="10">
    <location>
        <position position="81"/>
    </location>
    <ligand>
        <name>Na(+)</name>
        <dbReference type="ChEBI" id="CHEBI:29101"/>
        <note>structural</note>
    </ligand>
</feature>
<feature type="transmembrane region" description="Helical" evidence="10">
    <location>
        <begin position="39"/>
        <end position="60"/>
    </location>
</feature>
<evidence type="ECO:0000256" key="4">
    <source>
        <dbReference type="ARBA" id="ARBA00022989"/>
    </source>
</evidence>
<reference evidence="12" key="1">
    <citation type="submission" date="2016-03" db="EMBL/GenBank/DDBJ databases">
        <title>Complete genome sequence of the type strain Actinoalloteichus hymeniacidonis DSM 45092.</title>
        <authorList>
            <person name="Schaffert L."/>
            <person name="Albersmeier A."/>
            <person name="Winkler A."/>
            <person name="Kalinowski J."/>
            <person name="Zotchev S."/>
            <person name="Ruckert C."/>
        </authorList>
    </citation>
    <scope>NUCLEOTIDE SEQUENCE [LARGE SCALE GENOMIC DNA]</scope>
    <source>
        <strain evidence="12">HPA177(T) (DSM 45092(T))</strain>
    </source>
</reference>
<keyword evidence="10" id="KW-0813">Transport</keyword>
<feature type="binding site" evidence="10">
    <location>
        <position position="78"/>
    </location>
    <ligand>
        <name>Na(+)</name>
        <dbReference type="ChEBI" id="CHEBI:29101"/>
        <note>structural</note>
    </ligand>
</feature>
<feature type="transmembrane region" description="Helical" evidence="10">
    <location>
        <begin position="67"/>
        <end position="88"/>
    </location>
</feature>
<feature type="transmembrane region" description="Helical" evidence="10">
    <location>
        <begin position="100"/>
        <end position="123"/>
    </location>
</feature>
<feature type="transmembrane region" description="Helical" evidence="10">
    <location>
        <begin position="7"/>
        <end position="27"/>
    </location>
</feature>
<keyword evidence="4 10" id="KW-1133">Transmembrane helix</keyword>
<comment type="function">
    <text evidence="9 10">Fluoride-specific ion channel. Important for reducing fluoride concentration in the cell, thus reducing its toxicity.</text>
</comment>
<comment type="subcellular location">
    <subcellularLocation>
        <location evidence="1 10">Cell membrane</location>
        <topology evidence="1 10">Multi-pass membrane protein</topology>
    </subcellularLocation>
</comment>
<keyword evidence="3 10" id="KW-0812">Transmembrane</keyword>
<evidence type="ECO:0000256" key="1">
    <source>
        <dbReference type="ARBA" id="ARBA00004651"/>
    </source>
</evidence>
<dbReference type="HAMAP" id="MF_00454">
    <property type="entry name" value="FluC"/>
    <property type="match status" value="1"/>
</dbReference>
<comment type="activity regulation">
    <text evidence="10">Na(+) is not transported, but it plays an essential structural role and its presence is essential for fluoride channel function.</text>
</comment>
<dbReference type="Proteomes" id="UP000095210">
    <property type="component" value="Chromosome"/>
</dbReference>
<dbReference type="EMBL" id="CP014859">
    <property type="protein sequence ID" value="AOS61274.1"/>
    <property type="molecule type" value="Genomic_DNA"/>
</dbReference>
<keyword evidence="6 10" id="KW-0407">Ion channel</keyword>
<dbReference type="PANTHER" id="PTHR28259">
    <property type="entry name" value="FLUORIDE EXPORT PROTEIN 1-RELATED"/>
    <property type="match status" value="1"/>
</dbReference>
<evidence type="ECO:0000256" key="3">
    <source>
        <dbReference type="ARBA" id="ARBA00022692"/>
    </source>
</evidence>
<protein>
    <recommendedName>
        <fullName evidence="10">Fluoride-specific ion channel FluC</fullName>
    </recommendedName>
</protein>
<keyword evidence="2 10" id="KW-1003">Cell membrane</keyword>
<keyword evidence="10" id="KW-0479">Metal-binding</keyword>
<evidence type="ECO:0000313" key="12">
    <source>
        <dbReference type="Proteomes" id="UP000095210"/>
    </source>
</evidence>
<name>A0AAC9MWM3_9PSEU</name>
<gene>
    <name evidence="10" type="primary">fluC</name>
    <name evidence="10" type="synonym">crcB</name>
    <name evidence="11" type="ORF">TL08_02180</name>
</gene>
<keyword evidence="5 10" id="KW-0472">Membrane</keyword>
<dbReference type="KEGG" id="ahm:TL08_02180"/>
<dbReference type="RefSeq" id="WP_069846186.1">
    <property type="nucleotide sequence ID" value="NZ_CP014859.1"/>
</dbReference>
<evidence type="ECO:0000256" key="6">
    <source>
        <dbReference type="ARBA" id="ARBA00023303"/>
    </source>
</evidence>
<dbReference type="PANTHER" id="PTHR28259:SF1">
    <property type="entry name" value="FLUORIDE EXPORT PROTEIN 1-RELATED"/>
    <property type="match status" value="1"/>
</dbReference>
<proteinExistence type="inferred from homology"/>
<evidence type="ECO:0000256" key="5">
    <source>
        <dbReference type="ARBA" id="ARBA00023136"/>
    </source>
</evidence>
<organism evidence="11 12">
    <name type="scientific">Actinoalloteichus hymeniacidonis</name>
    <dbReference type="NCBI Taxonomy" id="340345"/>
    <lineage>
        <taxon>Bacteria</taxon>
        <taxon>Bacillati</taxon>
        <taxon>Actinomycetota</taxon>
        <taxon>Actinomycetes</taxon>
        <taxon>Pseudonocardiales</taxon>
        <taxon>Pseudonocardiaceae</taxon>
        <taxon>Actinoalloteichus</taxon>
    </lineage>
</organism>
<dbReference type="InterPro" id="IPR003691">
    <property type="entry name" value="FluC"/>
</dbReference>
<keyword evidence="10" id="KW-0406">Ion transport</keyword>
<dbReference type="GO" id="GO:0062054">
    <property type="term" value="F:fluoride channel activity"/>
    <property type="evidence" value="ECO:0007669"/>
    <property type="project" value="UniProtKB-UniRule"/>
</dbReference>
<dbReference type="Pfam" id="PF02537">
    <property type="entry name" value="CRCB"/>
    <property type="match status" value="1"/>
</dbReference>
<keyword evidence="12" id="KW-1185">Reference proteome</keyword>
<dbReference type="AlphaFoldDB" id="A0AAC9MWM3"/>
<dbReference type="GO" id="GO:0140114">
    <property type="term" value="P:cellular detoxification of fluoride"/>
    <property type="evidence" value="ECO:0007669"/>
    <property type="project" value="UniProtKB-UniRule"/>
</dbReference>
<comment type="similarity">
    <text evidence="7 10">Belongs to the fluoride channel Fluc/FEX (TC 1.A.43) family.</text>
</comment>
<accession>A0AAC9MWM3</accession>
<dbReference type="GO" id="GO:0046872">
    <property type="term" value="F:metal ion binding"/>
    <property type="evidence" value="ECO:0007669"/>
    <property type="project" value="UniProtKB-KW"/>
</dbReference>
<sequence>MRDIGPLSGYASVAAGGALGTLARYGIGLAVADAPGGKPLGTLGINIVGCLLIGVLTSVLHDGSHPLLRPFLATGVLGGFTTFSAYALDIDGLVATGRPVLAMLYLIGTLGAALIATVAGRRIGHRIARLRRRTG</sequence>
<evidence type="ECO:0000256" key="8">
    <source>
        <dbReference type="ARBA" id="ARBA00035585"/>
    </source>
</evidence>
<evidence type="ECO:0000313" key="11">
    <source>
        <dbReference type="EMBL" id="AOS61274.1"/>
    </source>
</evidence>
<evidence type="ECO:0000256" key="10">
    <source>
        <dbReference type="HAMAP-Rule" id="MF_00454"/>
    </source>
</evidence>
<evidence type="ECO:0000256" key="7">
    <source>
        <dbReference type="ARBA" id="ARBA00035120"/>
    </source>
</evidence>
<evidence type="ECO:0000256" key="2">
    <source>
        <dbReference type="ARBA" id="ARBA00022475"/>
    </source>
</evidence>
<keyword evidence="10" id="KW-0915">Sodium</keyword>
<dbReference type="GO" id="GO:0005886">
    <property type="term" value="C:plasma membrane"/>
    <property type="evidence" value="ECO:0007669"/>
    <property type="project" value="UniProtKB-SubCell"/>
</dbReference>